<evidence type="ECO:0000313" key="2">
    <source>
        <dbReference type="EMBL" id="CAG6394852.1"/>
    </source>
</evidence>
<organism evidence="2 3">
    <name type="scientific">Actinacidiphila cocklensis</name>
    <dbReference type="NCBI Taxonomy" id="887465"/>
    <lineage>
        <taxon>Bacteria</taxon>
        <taxon>Bacillati</taxon>
        <taxon>Actinomycetota</taxon>
        <taxon>Actinomycetes</taxon>
        <taxon>Kitasatosporales</taxon>
        <taxon>Streptomycetaceae</taxon>
        <taxon>Actinacidiphila</taxon>
    </lineage>
</organism>
<evidence type="ECO:0000313" key="3">
    <source>
        <dbReference type="Proteomes" id="UP001152519"/>
    </source>
</evidence>
<dbReference type="AlphaFoldDB" id="A0A9W4DNT0"/>
<reference evidence="2" key="1">
    <citation type="submission" date="2021-05" db="EMBL/GenBank/DDBJ databases">
        <authorList>
            <person name="Arsene-Ploetze F."/>
        </authorList>
    </citation>
    <scope>NUCLEOTIDE SEQUENCE</scope>
    <source>
        <strain evidence="2">DSM 42138</strain>
    </source>
</reference>
<gene>
    <name evidence="2" type="ORF">SCOCK_30085</name>
</gene>
<accession>A0A9W4DNT0</accession>
<dbReference type="EMBL" id="CAJSLV010000059">
    <property type="protein sequence ID" value="CAG6394852.1"/>
    <property type="molecule type" value="Genomic_DNA"/>
</dbReference>
<dbReference type="RefSeq" id="WP_308208306.1">
    <property type="nucleotide sequence ID" value="NZ_CAJSLV010000059.1"/>
</dbReference>
<comment type="caution">
    <text evidence="2">The sequence shown here is derived from an EMBL/GenBank/DDBJ whole genome shotgun (WGS) entry which is preliminary data.</text>
</comment>
<protein>
    <submittedName>
        <fullName evidence="2">Uncharacterized protein</fullName>
    </submittedName>
</protein>
<evidence type="ECO:0000256" key="1">
    <source>
        <dbReference type="SAM" id="MobiDB-lite"/>
    </source>
</evidence>
<keyword evidence="3" id="KW-1185">Reference proteome</keyword>
<proteinExistence type="predicted"/>
<feature type="compositionally biased region" description="Polar residues" evidence="1">
    <location>
        <begin position="103"/>
        <end position="112"/>
    </location>
</feature>
<sequence>MWGRRGGVGRDGVGARISAHAKSLAAAGPPPTPTQEIDDRRYALTDLLDDLTGCTDPGERLFICTELARCTAELTLAINNAWNGGGKWLARRLDTTAPGLSGACTTASNRPSQGRRRPWSPPSTRPEADSGSAIDAAARSEIPAERRHTA</sequence>
<name>A0A9W4DNT0_9ACTN</name>
<feature type="region of interest" description="Disordered" evidence="1">
    <location>
        <begin position="100"/>
        <end position="150"/>
    </location>
</feature>
<dbReference type="Proteomes" id="UP001152519">
    <property type="component" value="Unassembled WGS sequence"/>
</dbReference>